<organism evidence="1 2">
    <name type="scientific">Colletotrichum higginsianum (strain IMI 349063)</name>
    <name type="common">Crucifer anthracnose fungus</name>
    <dbReference type="NCBI Taxonomy" id="759273"/>
    <lineage>
        <taxon>Eukaryota</taxon>
        <taxon>Fungi</taxon>
        <taxon>Dikarya</taxon>
        <taxon>Ascomycota</taxon>
        <taxon>Pezizomycotina</taxon>
        <taxon>Sordariomycetes</taxon>
        <taxon>Hypocreomycetidae</taxon>
        <taxon>Glomerellales</taxon>
        <taxon>Glomerellaceae</taxon>
        <taxon>Colletotrichum</taxon>
        <taxon>Colletotrichum destructivum species complex</taxon>
    </lineage>
</organism>
<sequence>HCHPAISHCFLCSVSSGSIRYRHPHPRAVFVAEHKPVQTPNINGLDKKIKSTRHCTRLTFPSHPSATDIVSQLKRS</sequence>
<dbReference type="Proteomes" id="UP000007174">
    <property type="component" value="Unassembled WGS sequence"/>
</dbReference>
<feature type="non-terminal residue" evidence="1">
    <location>
        <position position="76"/>
    </location>
</feature>
<dbReference type="EMBL" id="CACQ02007349">
    <property type="protein sequence ID" value="CCF44998.1"/>
    <property type="molecule type" value="Genomic_DNA"/>
</dbReference>
<reference evidence="2" key="1">
    <citation type="journal article" date="2012" name="Nat. Genet.">
        <title>Lifestyle transitions in plant pathogenic Colletotrichum fungi deciphered by genome and transcriptome analyses.</title>
        <authorList>
            <person name="O'Connell R.J."/>
            <person name="Thon M.R."/>
            <person name="Hacquard S."/>
            <person name="Amyotte S.G."/>
            <person name="Kleemann J."/>
            <person name="Torres M.F."/>
            <person name="Damm U."/>
            <person name="Buiate E.A."/>
            <person name="Epstein L."/>
            <person name="Alkan N."/>
            <person name="Altmueller J."/>
            <person name="Alvarado-Balderrama L."/>
            <person name="Bauser C.A."/>
            <person name="Becker C."/>
            <person name="Birren B.W."/>
            <person name="Chen Z."/>
            <person name="Choi J."/>
            <person name="Crouch J.A."/>
            <person name="Duvick J.P."/>
            <person name="Farman M.A."/>
            <person name="Gan P."/>
            <person name="Heiman D."/>
            <person name="Henrissat B."/>
            <person name="Howard R.J."/>
            <person name="Kabbage M."/>
            <person name="Koch C."/>
            <person name="Kracher B."/>
            <person name="Kubo Y."/>
            <person name="Law A.D."/>
            <person name="Lebrun M.-H."/>
            <person name="Lee Y.-H."/>
            <person name="Miyara I."/>
            <person name="Moore N."/>
            <person name="Neumann U."/>
            <person name="Nordstroem K."/>
            <person name="Panaccione D.G."/>
            <person name="Panstruga R."/>
            <person name="Place M."/>
            <person name="Proctor R.H."/>
            <person name="Prusky D."/>
            <person name="Rech G."/>
            <person name="Reinhardt R."/>
            <person name="Rollins J.A."/>
            <person name="Rounsley S."/>
            <person name="Schardl C.L."/>
            <person name="Schwartz D.C."/>
            <person name="Shenoy N."/>
            <person name="Shirasu K."/>
            <person name="Sikhakolli U.R."/>
            <person name="Stueber K."/>
            <person name="Sukno S.A."/>
            <person name="Sweigard J.A."/>
            <person name="Takano Y."/>
            <person name="Takahara H."/>
            <person name="Trail F."/>
            <person name="van der Does H.C."/>
            <person name="Voll L.M."/>
            <person name="Will I."/>
            <person name="Young S."/>
            <person name="Zeng Q."/>
            <person name="Zhang J."/>
            <person name="Zhou S."/>
            <person name="Dickman M.B."/>
            <person name="Schulze-Lefert P."/>
            <person name="Ver Loren van Themaat E."/>
            <person name="Ma L.-J."/>
            <person name="Vaillancourt L.J."/>
        </authorList>
    </citation>
    <scope>NUCLEOTIDE SEQUENCE [LARGE SCALE GENOMIC DNA]</scope>
    <source>
        <strain evidence="2">IMI 349063</strain>
    </source>
</reference>
<dbReference type="HOGENOM" id="CLU_2661175_0_0_1"/>
<evidence type="ECO:0000313" key="1">
    <source>
        <dbReference type="EMBL" id="CCF44998.1"/>
    </source>
</evidence>
<accession>H1VXN6</accession>
<name>H1VXN6_COLHI</name>
<dbReference type="AlphaFoldDB" id="H1VXN6"/>
<gene>
    <name evidence="1" type="ORF">CH063_14219</name>
</gene>
<proteinExistence type="predicted"/>
<protein>
    <submittedName>
        <fullName evidence="1">Uncharacterized protein</fullName>
    </submittedName>
</protein>
<evidence type="ECO:0000313" key="2">
    <source>
        <dbReference type="Proteomes" id="UP000007174"/>
    </source>
</evidence>